<dbReference type="OrthoDB" id="10339712at2759"/>
<comment type="caution">
    <text evidence="1">The sequence shown here is derived from an EMBL/GenBank/DDBJ whole genome shotgun (WGS) entry which is preliminary data.</text>
</comment>
<name>A0A4Y2SVN2_ARAVE</name>
<reference evidence="1 2" key="1">
    <citation type="journal article" date="2019" name="Sci. Rep.">
        <title>Orb-weaving spider Araneus ventricosus genome elucidates the spidroin gene catalogue.</title>
        <authorList>
            <person name="Kono N."/>
            <person name="Nakamura H."/>
            <person name="Ohtoshi R."/>
            <person name="Moran D.A.P."/>
            <person name="Shinohara A."/>
            <person name="Yoshida Y."/>
            <person name="Fujiwara M."/>
            <person name="Mori M."/>
            <person name="Tomita M."/>
            <person name="Arakawa K."/>
        </authorList>
    </citation>
    <scope>NUCLEOTIDE SEQUENCE [LARGE SCALE GENOMIC DNA]</scope>
</reference>
<organism evidence="1 2">
    <name type="scientific">Araneus ventricosus</name>
    <name type="common">Orbweaver spider</name>
    <name type="synonym">Epeira ventricosa</name>
    <dbReference type="NCBI Taxonomy" id="182803"/>
    <lineage>
        <taxon>Eukaryota</taxon>
        <taxon>Metazoa</taxon>
        <taxon>Ecdysozoa</taxon>
        <taxon>Arthropoda</taxon>
        <taxon>Chelicerata</taxon>
        <taxon>Arachnida</taxon>
        <taxon>Araneae</taxon>
        <taxon>Araneomorphae</taxon>
        <taxon>Entelegynae</taxon>
        <taxon>Araneoidea</taxon>
        <taxon>Araneidae</taxon>
        <taxon>Araneus</taxon>
    </lineage>
</organism>
<gene>
    <name evidence="1" type="ORF">AVEN_90171_1</name>
</gene>
<accession>A0A4Y2SVN2</accession>
<dbReference type="Proteomes" id="UP000499080">
    <property type="component" value="Unassembled WGS sequence"/>
</dbReference>
<evidence type="ECO:0000313" key="2">
    <source>
        <dbReference type="Proteomes" id="UP000499080"/>
    </source>
</evidence>
<protein>
    <submittedName>
        <fullName evidence="1">Uncharacterized protein</fullName>
    </submittedName>
</protein>
<proteinExistence type="predicted"/>
<dbReference type="EMBL" id="BGPR01023995">
    <property type="protein sequence ID" value="GBN91640.1"/>
    <property type="molecule type" value="Genomic_DNA"/>
</dbReference>
<keyword evidence="2" id="KW-1185">Reference proteome</keyword>
<evidence type="ECO:0000313" key="1">
    <source>
        <dbReference type="EMBL" id="GBN91640.1"/>
    </source>
</evidence>
<sequence>MDQMMGSEPVKFKDELPAELKPEYERRLFECFTQNDPAACAQNLMHEFQKRIAVPEPKDCELLYIAMIQSFLHFVNAFATHSKLESVNVKHDNKKQYTHIVLPKFFNLLPNS</sequence>
<dbReference type="AlphaFoldDB" id="A0A4Y2SVN2"/>